<feature type="domain" description="DUF7431" evidence="2">
    <location>
        <begin position="356"/>
        <end position="629"/>
    </location>
</feature>
<accession>A0A397SZ06</accession>
<dbReference type="STRING" id="658196.A0A397SZ06"/>
<protein>
    <submittedName>
        <fullName evidence="3">Uncharacterized protein</fullName>
    </submittedName>
</protein>
<reference evidence="3 4" key="1">
    <citation type="submission" date="2018-06" db="EMBL/GenBank/DDBJ databases">
        <title>Comparative genomics reveals the genomic features of Rhizophagus irregularis, R. cerebriforme, R. diaphanum and Gigaspora rosea, and their symbiotic lifestyle signature.</title>
        <authorList>
            <person name="Morin E."/>
            <person name="San Clemente H."/>
            <person name="Chen E.C.H."/>
            <person name="De La Providencia I."/>
            <person name="Hainaut M."/>
            <person name="Kuo A."/>
            <person name="Kohler A."/>
            <person name="Murat C."/>
            <person name="Tang N."/>
            <person name="Roy S."/>
            <person name="Loubradou J."/>
            <person name="Henrissat B."/>
            <person name="Grigoriev I.V."/>
            <person name="Corradi N."/>
            <person name="Roux C."/>
            <person name="Martin F.M."/>
        </authorList>
    </citation>
    <scope>NUCLEOTIDE SEQUENCE [LARGE SCALE GENOMIC DNA]</scope>
    <source>
        <strain evidence="3 4">DAOM 227022</strain>
    </source>
</reference>
<proteinExistence type="predicted"/>
<dbReference type="InterPro" id="IPR054586">
    <property type="entry name" value="MACPF_1_fungal"/>
</dbReference>
<evidence type="ECO:0000259" key="2">
    <source>
        <dbReference type="Pfam" id="PF24209"/>
    </source>
</evidence>
<evidence type="ECO:0000259" key="1">
    <source>
        <dbReference type="Pfam" id="PF22693"/>
    </source>
</evidence>
<evidence type="ECO:0000313" key="3">
    <source>
        <dbReference type="EMBL" id="RIA88004.1"/>
    </source>
</evidence>
<gene>
    <name evidence="3" type="ORF">C1645_776023</name>
</gene>
<dbReference type="InterPro" id="IPR055854">
    <property type="entry name" value="DUF7431"/>
</dbReference>
<keyword evidence="4" id="KW-1185">Reference proteome</keyword>
<name>A0A397SZ06_9GLOM</name>
<dbReference type="EMBL" id="QKYT01000283">
    <property type="protein sequence ID" value="RIA88004.1"/>
    <property type="molecule type" value="Genomic_DNA"/>
</dbReference>
<organism evidence="3 4">
    <name type="scientific">Glomus cerebriforme</name>
    <dbReference type="NCBI Taxonomy" id="658196"/>
    <lineage>
        <taxon>Eukaryota</taxon>
        <taxon>Fungi</taxon>
        <taxon>Fungi incertae sedis</taxon>
        <taxon>Mucoromycota</taxon>
        <taxon>Glomeromycotina</taxon>
        <taxon>Glomeromycetes</taxon>
        <taxon>Glomerales</taxon>
        <taxon>Glomeraceae</taxon>
        <taxon>Glomus</taxon>
    </lineage>
</organism>
<dbReference type="Pfam" id="PF22693">
    <property type="entry name" value="MACPF_1"/>
    <property type="match status" value="1"/>
</dbReference>
<dbReference type="Pfam" id="PF24209">
    <property type="entry name" value="DUF7431"/>
    <property type="match status" value="1"/>
</dbReference>
<evidence type="ECO:0000313" key="4">
    <source>
        <dbReference type="Proteomes" id="UP000265703"/>
    </source>
</evidence>
<sequence>MSSIFVKNIDEKKLKLYHLDLIDNLSNIRKELEKHNTINDILSFSKKSPENEFAEIEREHEEKLLLKDIIDNVNSCNYLYLTKNSRANWNILNKKCKLDYGRTMSFDGIKKANNRAFIMKNCELTEINAEGYKKGELEFESKEDWMKKTNLFLDDDDINVMNFVNLGISIKGLKDENFNNEIKSTYRYTELGKVIVKFNRENLELTDDFKDDIRDAIGSKDPRKFREIIKEYGQFIPTEIILGGRVYFKDVKISLENSADNSVESSVNASFGPFNFKIGYNSNNTRKKSKFYSSNHMKLLGGKHPDDENFDEKAWIESLEDYQNWDCIEFKNPISIFQLLPDDLRKESFVSIGKRILYTSTEDYNYDLYELGRHGTFELRNIPENILEIILNEEADCDAFATVIDADEVSTNVFFNCQILRKPKAKPNIIIHGIQEEFQKCKYKLKIKIMIIGYDINFNFILSDTIVQLNKEVYDPESPCLFNNMKLQLEHELITGNIPFLGFPILDNLDSSNNSIIIGHNFCNTQSDDKFRIDTFSYCIKNKFYVNLPKFTFCTLIILNSNTFNSCESFPFKFNKWKKPFIDFKESNPKYISLYCSKDNNYNPIFTSQRGRGKQICIEYVNCNCNKTCFICMNKTSKISTKQNDIECKIFSLSDGIIMN</sequence>
<comment type="caution">
    <text evidence="3">The sequence shown here is derived from an EMBL/GenBank/DDBJ whole genome shotgun (WGS) entry which is preliminary data.</text>
</comment>
<dbReference type="Proteomes" id="UP000265703">
    <property type="component" value="Unassembled WGS sequence"/>
</dbReference>
<feature type="domain" description="MACPF-like" evidence="1">
    <location>
        <begin position="164"/>
        <end position="347"/>
    </location>
</feature>
<dbReference type="AlphaFoldDB" id="A0A397SZ06"/>
<dbReference type="OrthoDB" id="2316005at2759"/>